<proteinExistence type="predicted"/>
<evidence type="ECO:0000313" key="1">
    <source>
        <dbReference type="EMBL" id="KTB36738.1"/>
    </source>
</evidence>
<protein>
    <submittedName>
        <fullName evidence="1">Uncharacterized protein</fullName>
    </submittedName>
</protein>
<dbReference type="EMBL" id="LATX01001884">
    <property type="protein sequence ID" value="KTB36738.1"/>
    <property type="molecule type" value="Genomic_DNA"/>
</dbReference>
<sequence length="27" mass="3220">MKSYMICYTEIQNRSLLKPIENLTMAQ</sequence>
<evidence type="ECO:0000313" key="2">
    <source>
        <dbReference type="Proteomes" id="UP000054988"/>
    </source>
</evidence>
<comment type="caution">
    <text evidence="1">The sequence shown here is derived from an EMBL/GenBank/DDBJ whole genome shotgun (WGS) entry which is preliminary data.</text>
</comment>
<gene>
    <name evidence="1" type="ORF">WG66_10696</name>
</gene>
<organism evidence="1 2">
    <name type="scientific">Moniliophthora roreri</name>
    <name type="common">Frosty pod rot fungus</name>
    <name type="synonym">Monilia roreri</name>
    <dbReference type="NCBI Taxonomy" id="221103"/>
    <lineage>
        <taxon>Eukaryota</taxon>
        <taxon>Fungi</taxon>
        <taxon>Dikarya</taxon>
        <taxon>Basidiomycota</taxon>
        <taxon>Agaricomycotina</taxon>
        <taxon>Agaricomycetes</taxon>
        <taxon>Agaricomycetidae</taxon>
        <taxon>Agaricales</taxon>
        <taxon>Marasmiineae</taxon>
        <taxon>Marasmiaceae</taxon>
        <taxon>Moniliophthora</taxon>
    </lineage>
</organism>
<name>A0A0W0FKF7_MONRR</name>
<reference evidence="1 2" key="1">
    <citation type="submission" date="2015-12" db="EMBL/GenBank/DDBJ databases">
        <title>Draft genome sequence of Moniliophthora roreri, the causal agent of frosty pod rot of cacao.</title>
        <authorList>
            <person name="Aime M.C."/>
            <person name="Diaz-Valderrama J.R."/>
            <person name="Kijpornyongpan T."/>
            <person name="Phillips-Mora W."/>
        </authorList>
    </citation>
    <scope>NUCLEOTIDE SEQUENCE [LARGE SCALE GENOMIC DNA]</scope>
    <source>
        <strain evidence="1 2">MCA 2952</strain>
    </source>
</reference>
<dbReference type="Proteomes" id="UP000054988">
    <property type="component" value="Unassembled WGS sequence"/>
</dbReference>
<accession>A0A0W0FKF7</accession>
<dbReference type="AlphaFoldDB" id="A0A0W0FKF7"/>